<sequence>MKRLLTRAILLMIRGYQWFISPLLGPRCRFYPSCSHYAQEALQMHGLRRGGWLALRRIGRCHPWHPGGVDPVPPAHASDTHHP</sequence>
<dbReference type="STRING" id="522306.CAP2UW1_4263"/>
<accession>C7RQ97</accession>
<dbReference type="KEGG" id="app:CAP2UW1_4263"/>
<organism evidence="2">
    <name type="scientific">Accumulibacter regalis</name>
    <dbReference type="NCBI Taxonomy" id="522306"/>
    <lineage>
        <taxon>Bacteria</taxon>
        <taxon>Pseudomonadati</taxon>
        <taxon>Pseudomonadota</taxon>
        <taxon>Betaproteobacteria</taxon>
        <taxon>Candidatus Accumulibacter</taxon>
    </lineage>
</organism>
<reference evidence="2" key="2">
    <citation type="submission" date="2009-09" db="EMBL/GenBank/DDBJ databases">
        <title>Complete sequence of chromosome of Candidatus Accumulibacter phosphatis clade IIA str. UW-1.</title>
        <authorList>
            <consortium name="US DOE Joint Genome Institute"/>
            <person name="Martin H.G."/>
            <person name="Ivanova N."/>
            <person name="Kunin V."/>
            <person name="Warnecke F."/>
            <person name="Barry K."/>
            <person name="He S."/>
            <person name="Salamov A."/>
            <person name="Szeto E."/>
            <person name="Dalin E."/>
            <person name="Pangilinan J.L."/>
            <person name="Lapidus A."/>
            <person name="Lowry S."/>
            <person name="Kyrpides N.C."/>
            <person name="McMahon K.D."/>
            <person name="Hugenholtz P."/>
        </authorList>
    </citation>
    <scope>NUCLEOTIDE SEQUENCE [LARGE SCALE GENOMIC DNA]</scope>
    <source>
        <strain evidence="2">UW-1</strain>
    </source>
</reference>
<dbReference type="SMART" id="SM01234">
    <property type="entry name" value="Haemolytic"/>
    <property type="match status" value="1"/>
</dbReference>
<dbReference type="EMBL" id="CP001715">
    <property type="protein sequence ID" value="ACV37504.1"/>
    <property type="molecule type" value="Genomic_DNA"/>
</dbReference>
<protein>
    <recommendedName>
        <fullName evidence="1">Putative membrane protein insertion efficiency factor</fullName>
    </recommendedName>
</protein>
<dbReference type="Pfam" id="PF01809">
    <property type="entry name" value="YidD"/>
    <property type="match status" value="1"/>
</dbReference>
<name>C7RQ97_ACCRE</name>
<gene>
    <name evidence="2" type="ordered locus">CAP2UW1_4263</name>
</gene>
<dbReference type="InterPro" id="IPR002696">
    <property type="entry name" value="Membr_insert_effic_factor_YidD"/>
</dbReference>
<comment type="similarity">
    <text evidence="1">Belongs to the UPF0161 family.</text>
</comment>
<dbReference type="PANTHER" id="PTHR33383:SF1">
    <property type="entry name" value="MEMBRANE PROTEIN INSERTION EFFICIENCY FACTOR-RELATED"/>
    <property type="match status" value="1"/>
</dbReference>
<evidence type="ECO:0000256" key="1">
    <source>
        <dbReference type="HAMAP-Rule" id="MF_00386"/>
    </source>
</evidence>
<dbReference type="NCBIfam" id="TIGR00278">
    <property type="entry name" value="membrane protein insertion efficiency factor YidD"/>
    <property type="match status" value="1"/>
</dbReference>
<dbReference type="OrthoDB" id="9801753at2"/>
<dbReference type="AlphaFoldDB" id="C7RQ97"/>
<evidence type="ECO:0000313" key="2">
    <source>
        <dbReference type="EMBL" id="ACV37504.1"/>
    </source>
</evidence>
<reference evidence="2" key="1">
    <citation type="submission" date="2009-08" db="EMBL/GenBank/DDBJ databases">
        <authorList>
            <consortium name="US DOE Joint Genome Institute"/>
            <person name="Lucas S."/>
            <person name="Copeland A."/>
            <person name="Lapidus A."/>
            <person name="Glavina del Rio T."/>
            <person name="Dalin E."/>
            <person name="Tice H."/>
            <person name="Bruce D."/>
            <person name="Barry K."/>
            <person name="Pitluck S."/>
            <person name="Lowry S."/>
            <person name="Larimer F."/>
            <person name="Land M."/>
            <person name="Hauser L."/>
            <person name="Kyrpides N."/>
            <person name="Ivanova N."/>
            <person name="McMahon K.D."/>
            <person name="Hugenholtz P."/>
        </authorList>
    </citation>
    <scope>NUCLEOTIDE SEQUENCE</scope>
    <source>
        <strain evidence="2">UW-1</strain>
    </source>
</reference>
<dbReference type="HOGENOM" id="CLU_144811_6_1_4"/>
<keyword evidence="1" id="KW-0472">Membrane</keyword>
<dbReference type="eggNOG" id="COG0759">
    <property type="taxonomic scope" value="Bacteria"/>
</dbReference>
<comment type="function">
    <text evidence="1">Could be involved in insertion of integral membrane proteins into the membrane.</text>
</comment>
<dbReference type="GO" id="GO:0005886">
    <property type="term" value="C:plasma membrane"/>
    <property type="evidence" value="ECO:0007669"/>
    <property type="project" value="UniProtKB-SubCell"/>
</dbReference>
<keyword evidence="1" id="KW-1003">Cell membrane</keyword>
<dbReference type="PANTHER" id="PTHR33383">
    <property type="entry name" value="MEMBRANE PROTEIN INSERTION EFFICIENCY FACTOR-RELATED"/>
    <property type="match status" value="1"/>
</dbReference>
<comment type="subcellular location">
    <subcellularLocation>
        <location evidence="1">Cell membrane</location>
        <topology evidence="1">Peripheral membrane protein</topology>
        <orientation evidence="1">Cytoplasmic side</orientation>
    </subcellularLocation>
</comment>
<dbReference type="HAMAP" id="MF_00386">
    <property type="entry name" value="UPF0161_YidD"/>
    <property type="match status" value="1"/>
</dbReference>
<proteinExistence type="inferred from homology"/>